<dbReference type="EMBL" id="QGKX02000996">
    <property type="protein sequence ID" value="KAF3560152.1"/>
    <property type="molecule type" value="Genomic_DNA"/>
</dbReference>
<evidence type="ECO:0000313" key="2">
    <source>
        <dbReference type="Proteomes" id="UP000712600"/>
    </source>
</evidence>
<proteinExistence type="predicted"/>
<gene>
    <name evidence="1" type="ORF">F2Q69_00015048</name>
</gene>
<accession>A0A8S9R929</accession>
<name>A0A8S9R929_BRACR</name>
<evidence type="ECO:0000313" key="1">
    <source>
        <dbReference type="EMBL" id="KAF3560152.1"/>
    </source>
</evidence>
<dbReference type="Proteomes" id="UP000712600">
    <property type="component" value="Unassembled WGS sequence"/>
</dbReference>
<protein>
    <submittedName>
        <fullName evidence="1">Uncharacterized protein</fullName>
    </submittedName>
</protein>
<organism evidence="1 2">
    <name type="scientific">Brassica cretica</name>
    <name type="common">Mustard</name>
    <dbReference type="NCBI Taxonomy" id="69181"/>
    <lineage>
        <taxon>Eukaryota</taxon>
        <taxon>Viridiplantae</taxon>
        <taxon>Streptophyta</taxon>
        <taxon>Embryophyta</taxon>
        <taxon>Tracheophyta</taxon>
        <taxon>Spermatophyta</taxon>
        <taxon>Magnoliopsida</taxon>
        <taxon>eudicotyledons</taxon>
        <taxon>Gunneridae</taxon>
        <taxon>Pentapetalae</taxon>
        <taxon>rosids</taxon>
        <taxon>malvids</taxon>
        <taxon>Brassicales</taxon>
        <taxon>Brassicaceae</taxon>
        <taxon>Brassiceae</taxon>
        <taxon>Brassica</taxon>
    </lineage>
</organism>
<sequence length="81" mass="8935">MSKASQALLDTWALSHVMIDTQRKSFMSRISLLHSTSVGQCPSDRVTPDTDDDWLLPHLSNTSVLAPTVTPHIPISSFSRT</sequence>
<dbReference type="AlphaFoldDB" id="A0A8S9R929"/>
<reference evidence="1" key="1">
    <citation type="submission" date="2019-12" db="EMBL/GenBank/DDBJ databases">
        <title>Genome sequencing and annotation of Brassica cretica.</title>
        <authorList>
            <person name="Studholme D.J."/>
            <person name="Sarris P."/>
        </authorList>
    </citation>
    <scope>NUCLEOTIDE SEQUENCE</scope>
    <source>
        <strain evidence="1">PFS-109/04</strain>
        <tissue evidence="1">Leaf</tissue>
    </source>
</reference>
<comment type="caution">
    <text evidence="1">The sequence shown here is derived from an EMBL/GenBank/DDBJ whole genome shotgun (WGS) entry which is preliminary data.</text>
</comment>